<evidence type="ECO:0000313" key="8">
    <source>
        <dbReference type="EMBL" id="SHE86319.1"/>
    </source>
</evidence>
<dbReference type="NCBIfam" id="TIGR00453">
    <property type="entry name" value="ispD"/>
    <property type="match status" value="1"/>
</dbReference>
<comment type="similarity">
    <text evidence="3 7">Belongs to the IspD/TarI cytidylyltransferase family. IspD subfamily.</text>
</comment>
<dbReference type="InterPro" id="IPR001228">
    <property type="entry name" value="IspD"/>
</dbReference>
<evidence type="ECO:0000256" key="3">
    <source>
        <dbReference type="ARBA" id="ARBA00009789"/>
    </source>
</evidence>
<evidence type="ECO:0000256" key="1">
    <source>
        <dbReference type="ARBA" id="ARBA00001282"/>
    </source>
</evidence>
<dbReference type="AlphaFoldDB" id="A0A1M4WYK7"/>
<feature type="site" description="Transition state stabilizer" evidence="7">
    <location>
        <position position="18"/>
    </location>
</feature>
<dbReference type="InterPro" id="IPR029044">
    <property type="entry name" value="Nucleotide-diphossugar_trans"/>
</dbReference>
<dbReference type="EC" id="2.7.7.60" evidence="7"/>
<dbReference type="UniPathway" id="UPA00056">
    <property type="reaction ID" value="UER00093"/>
</dbReference>
<feature type="site" description="Transition state stabilizer" evidence="7">
    <location>
        <position position="25"/>
    </location>
</feature>
<dbReference type="GO" id="GO:0019288">
    <property type="term" value="P:isopentenyl diphosphate biosynthetic process, methylerythritol 4-phosphate pathway"/>
    <property type="evidence" value="ECO:0007669"/>
    <property type="project" value="UniProtKB-UniRule"/>
</dbReference>
<comment type="pathway">
    <text evidence="2 7">Isoprenoid biosynthesis; isopentenyl diphosphate biosynthesis via DXP pathway; isopentenyl diphosphate from 1-deoxy-D-xylulose 5-phosphate: step 2/6.</text>
</comment>
<evidence type="ECO:0000256" key="2">
    <source>
        <dbReference type="ARBA" id="ARBA00004787"/>
    </source>
</evidence>
<dbReference type="InterPro" id="IPR034683">
    <property type="entry name" value="IspD/TarI"/>
</dbReference>
<dbReference type="PANTHER" id="PTHR32125">
    <property type="entry name" value="2-C-METHYL-D-ERYTHRITOL 4-PHOSPHATE CYTIDYLYLTRANSFERASE, CHLOROPLASTIC"/>
    <property type="match status" value="1"/>
</dbReference>
<dbReference type="STRING" id="1120975.SAMN02746064_01361"/>
<reference evidence="8 9" key="1">
    <citation type="submission" date="2016-11" db="EMBL/GenBank/DDBJ databases">
        <authorList>
            <person name="Jaros S."/>
            <person name="Januszkiewicz K."/>
            <person name="Wedrychowicz H."/>
        </authorList>
    </citation>
    <scope>NUCLEOTIDE SEQUENCE [LARGE SCALE GENOMIC DNA]</scope>
    <source>
        <strain evidence="8 9">DSM 14828</strain>
    </source>
</reference>
<organism evidence="8 9">
    <name type="scientific">Alkalibacter saccharofermentans DSM 14828</name>
    <dbReference type="NCBI Taxonomy" id="1120975"/>
    <lineage>
        <taxon>Bacteria</taxon>
        <taxon>Bacillati</taxon>
        <taxon>Bacillota</taxon>
        <taxon>Clostridia</taxon>
        <taxon>Eubacteriales</taxon>
        <taxon>Eubacteriaceae</taxon>
        <taxon>Alkalibacter</taxon>
    </lineage>
</organism>
<keyword evidence="5 7" id="KW-0548">Nucleotidyltransferase</keyword>
<dbReference type="GO" id="GO:0050518">
    <property type="term" value="F:2-C-methyl-D-erythritol 4-phosphate cytidylyltransferase activity"/>
    <property type="evidence" value="ECO:0007669"/>
    <property type="project" value="UniProtKB-UniRule"/>
</dbReference>
<dbReference type="InterPro" id="IPR050088">
    <property type="entry name" value="IspD/TarI_cytidylyltransf_bact"/>
</dbReference>
<gene>
    <name evidence="7" type="primary">ispD</name>
    <name evidence="8" type="ORF">SAMN02746064_01361</name>
</gene>
<dbReference type="Gene3D" id="3.90.550.10">
    <property type="entry name" value="Spore Coat Polysaccharide Biosynthesis Protein SpsA, Chain A"/>
    <property type="match status" value="1"/>
</dbReference>
<feature type="site" description="Positions MEP for the nucleophilic attack" evidence="7">
    <location>
        <position position="158"/>
    </location>
</feature>
<sequence length="233" mass="26028">MSKPFVSAIVVAAGSGSRMKAGINKQYLYLSGKPVLAHTLLAFEKCQMIDEVILVISENDFEVCKTEVIKPNKLKKIKEVVAGGSSRQESMYHGLLKVNKKADIVITHDGARPLVHQNTLLKCVEKTLEYGATIVAVPVKETIKVVDDDLEVVHTPKRSELWSVQTPQTFNYEILLKAHEKAREEGFTGTDDSMLVERLDFPIKIVKGHYDNIKITTPEDLIIAESIIQIFPE</sequence>
<dbReference type="RefSeq" id="WP_073270432.1">
    <property type="nucleotide sequence ID" value="NZ_FQTU01000008.1"/>
</dbReference>
<comment type="catalytic activity">
    <reaction evidence="1 7">
        <text>2-C-methyl-D-erythritol 4-phosphate + CTP + H(+) = 4-CDP-2-C-methyl-D-erythritol + diphosphate</text>
        <dbReference type="Rhea" id="RHEA:13429"/>
        <dbReference type="ChEBI" id="CHEBI:15378"/>
        <dbReference type="ChEBI" id="CHEBI:33019"/>
        <dbReference type="ChEBI" id="CHEBI:37563"/>
        <dbReference type="ChEBI" id="CHEBI:57823"/>
        <dbReference type="ChEBI" id="CHEBI:58262"/>
        <dbReference type="EC" id="2.7.7.60"/>
    </reaction>
</comment>
<dbReference type="EMBL" id="FQTU01000008">
    <property type="protein sequence ID" value="SHE86319.1"/>
    <property type="molecule type" value="Genomic_DNA"/>
</dbReference>
<dbReference type="Proteomes" id="UP000184251">
    <property type="component" value="Unassembled WGS sequence"/>
</dbReference>
<keyword evidence="9" id="KW-1185">Reference proteome</keyword>
<evidence type="ECO:0000256" key="6">
    <source>
        <dbReference type="ARBA" id="ARBA00023229"/>
    </source>
</evidence>
<evidence type="ECO:0000256" key="7">
    <source>
        <dbReference type="HAMAP-Rule" id="MF_00108"/>
    </source>
</evidence>
<accession>A0A1M4WYK7</accession>
<evidence type="ECO:0000256" key="4">
    <source>
        <dbReference type="ARBA" id="ARBA00022679"/>
    </source>
</evidence>
<proteinExistence type="inferred from homology"/>
<dbReference type="CDD" id="cd02516">
    <property type="entry name" value="CDP-ME_synthetase"/>
    <property type="match status" value="1"/>
</dbReference>
<feature type="site" description="Positions MEP for the nucleophilic attack" evidence="7">
    <location>
        <position position="214"/>
    </location>
</feature>
<dbReference type="FunFam" id="3.90.550.10:FF:000003">
    <property type="entry name" value="2-C-methyl-D-erythritol 4-phosphate cytidylyltransferase"/>
    <property type="match status" value="1"/>
</dbReference>
<dbReference type="SUPFAM" id="SSF53448">
    <property type="entry name" value="Nucleotide-diphospho-sugar transferases"/>
    <property type="match status" value="1"/>
</dbReference>
<name>A0A1M4WYK7_9FIRM</name>
<evidence type="ECO:0000256" key="5">
    <source>
        <dbReference type="ARBA" id="ARBA00022695"/>
    </source>
</evidence>
<evidence type="ECO:0000313" key="9">
    <source>
        <dbReference type="Proteomes" id="UP000184251"/>
    </source>
</evidence>
<comment type="function">
    <text evidence="7">Catalyzes the formation of 4-diphosphocytidyl-2-C-methyl-D-erythritol from CTP and 2-C-methyl-D-erythritol 4-phosphate (MEP).</text>
</comment>
<keyword evidence="4 7" id="KW-0808">Transferase</keyword>
<dbReference type="Pfam" id="PF01128">
    <property type="entry name" value="IspD"/>
    <property type="match status" value="1"/>
</dbReference>
<keyword evidence="6 7" id="KW-0414">Isoprene biosynthesis</keyword>
<dbReference type="HAMAP" id="MF_00108">
    <property type="entry name" value="IspD"/>
    <property type="match status" value="1"/>
</dbReference>
<dbReference type="PANTHER" id="PTHR32125:SF4">
    <property type="entry name" value="2-C-METHYL-D-ERYTHRITOL 4-PHOSPHATE CYTIDYLYLTRANSFERASE, CHLOROPLASTIC"/>
    <property type="match status" value="1"/>
</dbReference>
<protein>
    <recommendedName>
        <fullName evidence="7">2-C-methyl-D-erythritol 4-phosphate cytidylyltransferase</fullName>
        <ecNumber evidence="7">2.7.7.60</ecNumber>
    </recommendedName>
    <alternativeName>
        <fullName evidence="7">4-diphosphocytidyl-2C-methyl-D-erythritol synthase</fullName>
    </alternativeName>
    <alternativeName>
        <fullName evidence="7">MEP cytidylyltransferase</fullName>
        <shortName evidence="7">MCT</shortName>
    </alternativeName>
</protein>
<dbReference type="InterPro" id="IPR018294">
    <property type="entry name" value="ISPD_synthase_CS"/>
</dbReference>
<dbReference type="OrthoDB" id="9806837at2"/>
<dbReference type="PROSITE" id="PS01295">
    <property type="entry name" value="ISPD"/>
    <property type="match status" value="1"/>
</dbReference>